<evidence type="ECO:0000313" key="1">
    <source>
        <dbReference type="EMBL" id="MET3695074.1"/>
    </source>
</evidence>
<dbReference type="RefSeq" id="WP_354466161.1">
    <property type="nucleotide sequence ID" value="NZ_JBEPMM010000022.1"/>
</dbReference>
<protein>
    <submittedName>
        <fullName evidence="1">Nucleotidyltransferase</fullName>
    </submittedName>
</protein>
<dbReference type="Gene3D" id="3.30.460.10">
    <property type="entry name" value="Beta Polymerase, domain 2"/>
    <property type="match status" value="1"/>
</dbReference>
<reference evidence="1 2" key="1">
    <citation type="submission" date="2024-06" db="EMBL/GenBank/DDBJ databases">
        <title>Genomic Encyclopedia of Type Strains, Phase IV (KMG-IV): sequencing the most valuable type-strain genomes for metagenomic binning, comparative biology and taxonomic classification.</title>
        <authorList>
            <person name="Goeker M."/>
        </authorList>
    </citation>
    <scope>NUCLEOTIDE SEQUENCE [LARGE SCALE GENOMIC DNA]</scope>
    <source>
        <strain evidence="1 2">DSM 21331</strain>
    </source>
</reference>
<proteinExistence type="predicted"/>
<accession>A0ABV2LB43</accession>
<gene>
    <name evidence="1" type="ORF">ABID43_004639</name>
</gene>
<comment type="caution">
    <text evidence="1">The sequence shown here is derived from an EMBL/GenBank/DDBJ whole genome shotgun (WGS) entry which is preliminary data.</text>
</comment>
<organism evidence="1 2">
    <name type="scientific">Methylobacterium goesingense</name>
    <dbReference type="NCBI Taxonomy" id="243690"/>
    <lineage>
        <taxon>Bacteria</taxon>
        <taxon>Pseudomonadati</taxon>
        <taxon>Pseudomonadota</taxon>
        <taxon>Alphaproteobacteria</taxon>
        <taxon>Hyphomicrobiales</taxon>
        <taxon>Methylobacteriaceae</taxon>
        <taxon>Methylobacterium</taxon>
    </lineage>
</organism>
<dbReference type="EMBL" id="JBEPMM010000022">
    <property type="protein sequence ID" value="MET3695074.1"/>
    <property type="molecule type" value="Genomic_DNA"/>
</dbReference>
<dbReference type="InterPro" id="IPR043519">
    <property type="entry name" value="NT_sf"/>
</dbReference>
<evidence type="ECO:0000313" key="2">
    <source>
        <dbReference type="Proteomes" id="UP001549145"/>
    </source>
</evidence>
<keyword evidence="2" id="KW-1185">Reference proteome</keyword>
<name>A0ABV2LB43_9HYPH</name>
<dbReference type="Proteomes" id="UP001549145">
    <property type="component" value="Unassembled WGS sequence"/>
</dbReference>
<dbReference type="CDD" id="cd05403">
    <property type="entry name" value="NT_KNTase_like"/>
    <property type="match status" value="1"/>
</dbReference>
<sequence length="253" mass="27360">MVATVDLRVCPSPAEALLIAEAVFRANYADAAFAYVAGSIMRGQGTFGSDIDLVVTFDSLEAARRESFVFDSVPVEAFVHDPGTLAWFIDDDVSRGRPSILNMIAEGRAIGRALDRAEILRKAVSTRLSLGPPALTRSALDTLRYEITDMIDDLRGDRTMFEMLAVGATLYPKLAELALRGRNRWNGSGKWTPRLLAGVDEALNDRFDAAFRALFATGTVDPVIALGEAELAHHGGPLFGGDCRTAAASWRKA</sequence>
<dbReference type="SUPFAM" id="SSF81301">
    <property type="entry name" value="Nucleotidyltransferase"/>
    <property type="match status" value="1"/>
</dbReference>